<evidence type="ECO:0000256" key="2">
    <source>
        <dbReference type="SAM" id="SignalP"/>
    </source>
</evidence>
<organism evidence="3 4">
    <name type="scientific">Iodidimonas nitroreducens</name>
    <dbReference type="NCBI Taxonomy" id="1236968"/>
    <lineage>
        <taxon>Bacteria</taxon>
        <taxon>Pseudomonadati</taxon>
        <taxon>Pseudomonadota</taxon>
        <taxon>Alphaproteobacteria</taxon>
        <taxon>Iodidimonadales</taxon>
        <taxon>Iodidimonadaceae</taxon>
        <taxon>Iodidimonas</taxon>
    </lineage>
</organism>
<proteinExistence type="predicted"/>
<keyword evidence="2" id="KW-0732">Signal</keyword>
<feature type="signal peptide" evidence="2">
    <location>
        <begin position="1"/>
        <end position="25"/>
    </location>
</feature>
<feature type="chain" id="PRO_5022888146" evidence="2">
    <location>
        <begin position="26"/>
        <end position="63"/>
    </location>
</feature>
<comment type="caution">
    <text evidence="3">The sequence shown here is derived from an EMBL/GenBank/DDBJ whole genome shotgun (WGS) entry which is preliminary data.</text>
</comment>
<name>A0A5A7N7K8_9PROT</name>
<accession>A0A5A7N7K8</accession>
<dbReference type="EMBL" id="BKCN01000009">
    <property type="protein sequence ID" value="GER04312.1"/>
    <property type="molecule type" value="Genomic_DNA"/>
</dbReference>
<evidence type="ECO:0000313" key="4">
    <source>
        <dbReference type="Proteomes" id="UP000324996"/>
    </source>
</evidence>
<evidence type="ECO:0000256" key="1">
    <source>
        <dbReference type="SAM" id="MobiDB-lite"/>
    </source>
</evidence>
<evidence type="ECO:0000313" key="3">
    <source>
        <dbReference type="EMBL" id="GER04312.1"/>
    </source>
</evidence>
<sequence length="63" mass="6727">MLKLTRLIALLAMPMLALAGASAFAQDTETKEDGEAKEAKWDVSNPPRGRSLPSRSMCGKAHG</sequence>
<protein>
    <submittedName>
        <fullName evidence="3">Uncharacterized protein</fullName>
    </submittedName>
</protein>
<reference evidence="3 4" key="1">
    <citation type="submission" date="2019-09" db="EMBL/GenBank/DDBJ databases">
        <title>NBRP : Genome information of microbial organism related human and environment.</title>
        <authorList>
            <person name="Hattori M."/>
            <person name="Oshima K."/>
            <person name="Inaba H."/>
            <person name="Suda W."/>
            <person name="Sakamoto M."/>
            <person name="Iino T."/>
            <person name="Kitahara M."/>
            <person name="Oshida Y."/>
            <person name="Iida T."/>
            <person name="Kudo T."/>
            <person name="Itoh T."/>
            <person name="Ohkuma M."/>
        </authorList>
    </citation>
    <scope>NUCLEOTIDE SEQUENCE [LARGE SCALE GENOMIC DNA]</scope>
    <source>
        <strain evidence="3 4">Q-1</strain>
    </source>
</reference>
<dbReference type="AlphaFoldDB" id="A0A5A7N7K8"/>
<gene>
    <name evidence="3" type="ORF">JCM17846_19940</name>
</gene>
<feature type="compositionally biased region" description="Basic and acidic residues" evidence="1">
    <location>
        <begin position="28"/>
        <end position="41"/>
    </location>
</feature>
<dbReference type="Proteomes" id="UP000324996">
    <property type="component" value="Unassembled WGS sequence"/>
</dbReference>
<keyword evidence="4" id="KW-1185">Reference proteome</keyword>
<feature type="region of interest" description="Disordered" evidence="1">
    <location>
        <begin position="24"/>
        <end position="63"/>
    </location>
</feature>